<protein>
    <submittedName>
        <fullName evidence="1">Uncharacterized protein</fullName>
    </submittedName>
</protein>
<reference evidence="1" key="1">
    <citation type="submission" date="2023-07" db="EMBL/GenBank/DDBJ databases">
        <title>Sorghum-associated microbial communities from plants grown in Nebraska, USA.</title>
        <authorList>
            <person name="Schachtman D."/>
        </authorList>
    </citation>
    <scope>NUCLEOTIDE SEQUENCE</scope>
    <source>
        <strain evidence="1">DS3754</strain>
    </source>
</reference>
<dbReference type="Proteomes" id="UP001242045">
    <property type="component" value="Unassembled WGS sequence"/>
</dbReference>
<gene>
    <name evidence="1" type="ORF">J2W31_003242</name>
</gene>
<dbReference type="RefSeq" id="WP_307685347.1">
    <property type="nucleotide sequence ID" value="NZ_JAUSRD010000007.1"/>
</dbReference>
<comment type="caution">
    <text evidence="1">The sequence shown here is derived from an EMBL/GenBank/DDBJ whole genome shotgun (WGS) entry which is preliminary data.</text>
</comment>
<dbReference type="EMBL" id="JAUSRD010000007">
    <property type="protein sequence ID" value="MDP9894119.1"/>
    <property type="molecule type" value="Genomic_DNA"/>
</dbReference>
<dbReference type="AlphaFoldDB" id="A0AAW8D0X5"/>
<organism evidence="1 2">
    <name type="scientific">Variovorax boronicumulans</name>
    <dbReference type="NCBI Taxonomy" id="436515"/>
    <lineage>
        <taxon>Bacteria</taxon>
        <taxon>Pseudomonadati</taxon>
        <taxon>Pseudomonadota</taxon>
        <taxon>Betaproteobacteria</taxon>
        <taxon>Burkholderiales</taxon>
        <taxon>Comamonadaceae</taxon>
        <taxon>Variovorax</taxon>
    </lineage>
</organism>
<name>A0AAW8D0X5_9BURK</name>
<evidence type="ECO:0000313" key="2">
    <source>
        <dbReference type="Proteomes" id="UP001242045"/>
    </source>
</evidence>
<accession>A0AAW8D0X5</accession>
<evidence type="ECO:0000313" key="1">
    <source>
        <dbReference type="EMBL" id="MDP9894119.1"/>
    </source>
</evidence>
<proteinExistence type="predicted"/>
<sequence length="251" mass="27413">MPLLVACTTGGSTCSFFNRDNSLLCKATLVGMVVLAPPVEAIDNVLFEKSRIAKREQAWAEEKARHLPIYESMRDRVRAGDRSALRSCMARCEGMGYMVVSKDEALALRVEAATALMKVAGTAPETDDVAPLVIATALLAEQDLELDPGIIRIGLELTRRPDFGTLAESNPYARMNFGFMRALSMIYGRHLALRVMSEPKMRASFDVSCVDTVVANYRMSDLPSAVSANAGSTCNAAREVLDSKNRSLKKE</sequence>